<feature type="compositionally biased region" description="Low complexity" evidence="2">
    <location>
        <begin position="601"/>
        <end position="644"/>
    </location>
</feature>
<feature type="coiled-coil region" evidence="1">
    <location>
        <begin position="332"/>
        <end position="384"/>
    </location>
</feature>
<keyword evidence="3" id="KW-0472">Membrane</keyword>
<feature type="region of interest" description="Disordered" evidence="2">
    <location>
        <begin position="544"/>
        <end position="588"/>
    </location>
</feature>
<name>A0ABV0SN95_9TELE</name>
<accession>A0ABV0SN95</accession>
<organism evidence="4 5">
    <name type="scientific">Ilyodon furcidens</name>
    <name type="common">goldbreast splitfin</name>
    <dbReference type="NCBI Taxonomy" id="33524"/>
    <lineage>
        <taxon>Eukaryota</taxon>
        <taxon>Metazoa</taxon>
        <taxon>Chordata</taxon>
        <taxon>Craniata</taxon>
        <taxon>Vertebrata</taxon>
        <taxon>Euteleostomi</taxon>
        <taxon>Actinopterygii</taxon>
        <taxon>Neopterygii</taxon>
        <taxon>Teleostei</taxon>
        <taxon>Neoteleostei</taxon>
        <taxon>Acanthomorphata</taxon>
        <taxon>Ovalentaria</taxon>
        <taxon>Atherinomorphae</taxon>
        <taxon>Cyprinodontiformes</taxon>
        <taxon>Goodeidae</taxon>
        <taxon>Ilyodon</taxon>
    </lineage>
</organism>
<sequence length="702" mass="75058">MYSSRYSQVKKFNPEAQKKMQYRSKGKSCGYYVRIIFFFSSLIQSLIIVSLVLFLIYGKTQASASSAGVQDLEESFSRLSIENVALRHQRKNLTNLLNSTLTEKARNDWDLVNLRGLANRSIAMFQFYDAQLQQCNFELVSCKYKPGNITPRTTFTQPTGDCNCGLLVQQMKAGLELMKSNLTQTKQIMTMEKDHIAKERDNLILEAIRLRRDKSTLEKELELFRQKSKDQFSQLLGPISSVSNALLEKIDSLFPKHLAFQLTCAKQKEHLEQIQTNCTSLSREVENKLQRYLDIVGDQVTNMQIENNHLKAENWRLSEDYRWCSQNRTSMIEQHKQSREELQLKHDQEKEKLLMDKLKMTGEIEVLKNSVKYKNAEVDHLKEQINHLNMSCMARSGLGGYSGGVLGSRSNTQSQFGFGSFGGGGSSYSSSSTSGLGQGRTGTAGSGSSFSSGSGFNRAPSAGVGSSSSTLQQFGSSQTLTNTGQGFNKPGSTGAGTSSSTFWSSQSKSTLSNTYPGLSSAGTGVNKPASTGGSFSSLGSFGSSLGSSGTGSNKPAETGRSSTAVGSSFGSVGSSLNQGSSGTGLNKPALSGASSTGFGFGSSSVSSGTSASSGSSGSTSKTPSSGFNWFGLGSSTSGQSKTGSVPGKTLPGSGNSATGSAFGGKTNGLAGSPAVAQHIQELQRLINPPVPQEKQDLSRMLG</sequence>
<feature type="compositionally biased region" description="Low complexity" evidence="2">
    <location>
        <begin position="465"/>
        <end position="481"/>
    </location>
</feature>
<feature type="region of interest" description="Disordered" evidence="2">
    <location>
        <begin position="429"/>
        <end position="503"/>
    </location>
</feature>
<evidence type="ECO:0008006" key="6">
    <source>
        <dbReference type="Google" id="ProtNLM"/>
    </source>
</evidence>
<evidence type="ECO:0000256" key="1">
    <source>
        <dbReference type="SAM" id="Coils"/>
    </source>
</evidence>
<evidence type="ECO:0000256" key="3">
    <source>
        <dbReference type="SAM" id="Phobius"/>
    </source>
</evidence>
<feature type="transmembrane region" description="Helical" evidence="3">
    <location>
        <begin position="31"/>
        <end position="57"/>
    </location>
</feature>
<proteinExistence type="predicted"/>
<feature type="compositionally biased region" description="Gly residues" evidence="2">
    <location>
        <begin position="436"/>
        <end position="445"/>
    </location>
</feature>
<feature type="compositionally biased region" description="Low complexity" evidence="2">
    <location>
        <begin position="561"/>
        <end position="575"/>
    </location>
</feature>
<feature type="coiled-coil region" evidence="1">
    <location>
        <begin position="264"/>
        <end position="291"/>
    </location>
</feature>
<feature type="compositionally biased region" description="Low complexity" evidence="2">
    <location>
        <begin position="491"/>
        <end position="503"/>
    </location>
</feature>
<dbReference type="InterPro" id="IPR009538">
    <property type="entry name" value="PV-1"/>
</dbReference>
<feature type="region of interest" description="Disordered" evidence="2">
    <location>
        <begin position="601"/>
        <end position="671"/>
    </location>
</feature>
<evidence type="ECO:0000256" key="2">
    <source>
        <dbReference type="SAM" id="MobiDB-lite"/>
    </source>
</evidence>
<dbReference type="PANTHER" id="PTHR21687:SF5">
    <property type="entry name" value="PLASMALEMMA VESICLE-ASSOCIATED PROTEIN"/>
    <property type="match status" value="1"/>
</dbReference>
<protein>
    <recommendedName>
        <fullName evidence="6">Plasmalemma vesicle associated protein a</fullName>
    </recommendedName>
</protein>
<evidence type="ECO:0000313" key="4">
    <source>
        <dbReference type="EMBL" id="MEQ2221173.1"/>
    </source>
</evidence>
<feature type="coiled-coil region" evidence="1">
    <location>
        <begin position="200"/>
        <end position="227"/>
    </location>
</feature>
<feature type="compositionally biased region" description="Low complexity" evidence="2">
    <location>
        <begin position="446"/>
        <end position="455"/>
    </location>
</feature>
<comment type="caution">
    <text evidence="4">The sequence shown here is derived from an EMBL/GenBank/DDBJ whole genome shotgun (WGS) entry which is preliminary data.</text>
</comment>
<keyword evidence="3" id="KW-0812">Transmembrane</keyword>
<gene>
    <name evidence="4" type="ORF">ILYODFUR_013005</name>
</gene>
<keyword evidence="3" id="KW-1133">Transmembrane helix</keyword>
<dbReference type="Pfam" id="PF06637">
    <property type="entry name" value="PV-1"/>
    <property type="match status" value="1"/>
</dbReference>
<dbReference type="Proteomes" id="UP001482620">
    <property type="component" value="Unassembled WGS sequence"/>
</dbReference>
<keyword evidence="5" id="KW-1185">Reference proteome</keyword>
<keyword evidence="1" id="KW-0175">Coiled coil</keyword>
<dbReference type="PANTHER" id="PTHR21687">
    <property type="entry name" value="PLASMALEMMA VESICLE-ASSOCIATED PROTEIN"/>
    <property type="match status" value="1"/>
</dbReference>
<dbReference type="EMBL" id="JAHRIQ010001043">
    <property type="protein sequence ID" value="MEQ2221173.1"/>
    <property type="molecule type" value="Genomic_DNA"/>
</dbReference>
<evidence type="ECO:0000313" key="5">
    <source>
        <dbReference type="Proteomes" id="UP001482620"/>
    </source>
</evidence>
<reference evidence="4 5" key="1">
    <citation type="submission" date="2021-06" db="EMBL/GenBank/DDBJ databases">
        <authorList>
            <person name="Palmer J.M."/>
        </authorList>
    </citation>
    <scope>NUCLEOTIDE SEQUENCE [LARGE SCALE GENOMIC DNA]</scope>
    <source>
        <strain evidence="5">if_2019</strain>
        <tissue evidence="4">Muscle</tissue>
    </source>
</reference>